<evidence type="ECO:0000256" key="2">
    <source>
        <dbReference type="SAM" id="MobiDB-lite"/>
    </source>
</evidence>
<dbReference type="Proteomes" id="UP000326979">
    <property type="component" value="Unassembled WGS sequence"/>
</dbReference>
<evidence type="ECO:0000313" key="4">
    <source>
        <dbReference type="Proteomes" id="UP000326979"/>
    </source>
</evidence>
<feature type="region of interest" description="Disordered" evidence="2">
    <location>
        <begin position="1"/>
        <end position="24"/>
    </location>
</feature>
<evidence type="ECO:0008006" key="5">
    <source>
        <dbReference type="Google" id="ProtNLM"/>
    </source>
</evidence>
<dbReference type="Gene3D" id="1.10.443.10">
    <property type="entry name" value="Intergrase catalytic core"/>
    <property type="match status" value="1"/>
</dbReference>
<accession>A0A5N8WD20</accession>
<name>A0A5N8WD20_9ACTN</name>
<feature type="non-terminal residue" evidence="3">
    <location>
        <position position="1"/>
    </location>
</feature>
<comment type="caution">
    <text evidence="3">The sequence shown here is derived from an EMBL/GenBank/DDBJ whole genome shotgun (WGS) entry which is preliminary data.</text>
</comment>
<keyword evidence="4" id="KW-1185">Reference proteome</keyword>
<dbReference type="InterPro" id="IPR011010">
    <property type="entry name" value="DNA_brk_join_enz"/>
</dbReference>
<feature type="compositionally biased region" description="Basic and acidic residues" evidence="2">
    <location>
        <begin position="271"/>
        <end position="282"/>
    </location>
</feature>
<organism evidence="3 4">
    <name type="scientific">Streptomyces phyllanthi</name>
    <dbReference type="NCBI Taxonomy" id="1803180"/>
    <lineage>
        <taxon>Bacteria</taxon>
        <taxon>Bacillati</taxon>
        <taxon>Actinomycetota</taxon>
        <taxon>Actinomycetes</taxon>
        <taxon>Kitasatosporales</taxon>
        <taxon>Streptomycetaceae</taxon>
        <taxon>Streptomyces</taxon>
    </lineage>
</organism>
<feature type="region of interest" description="Disordered" evidence="2">
    <location>
        <begin position="162"/>
        <end position="192"/>
    </location>
</feature>
<dbReference type="AlphaFoldDB" id="A0A5N8WD20"/>
<dbReference type="InterPro" id="IPR013762">
    <property type="entry name" value="Integrase-like_cat_sf"/>
</dbReference>
<evidence type="ECO:0000313" key="3">
    <source>
        <dbReference type="EMBL" id="MPY45219.1"/>
    </source>
</evidence>
<gene>
    <name evidence="3" type="ORF">FNH04_36560</name>
</gene>
<dbReference type="EMBL" id="VJZE01000420">
    <property type="protein sequence ID" value="MPY45219.1"/>
    <property type="molecule type" value="Genomic_DNA"/>
</dbReference>
<proteinExistence type="predicted"/>
<sequence>APTPTERAAAARAKQEALAAADAAPTAEEANAILKTWRASVRSARAAVRRITGHSMRRGWIQQALAAGNPPETVALHSRHSLRSTAFDACRECSVDLPGPATTPRVPGLNLESASRRCALLPAVASWTEVWPVTFPRGDGPYLSASASDGDLEESVRVSVKDLERSRRPVPNTAVKLRPPRPSGNLPSECQPVKAVTVQSPSNGPEGPPAREGRHLPDRTALIRAVGAVLAEQNDGWTEARRYMGLDLLAEPTSPGPGSLHVRPHNQHAPEQARRKDLTESY</sequence>
<feature type="region of interest" description="Disordered" evidence="2">
    <location>
        <begin position="248"/>
        <end position="282"/>
    </location>
</feature>
<dbReference type="GO" id="GO:0006310">
    <property type="term" value="P:DNA recombination"/>
    <property type="evidence" value="ECO:0007669"/>
    <property type="project" value="UniProtKB-KW"/>
</dbReference>
<evidence type="ECO:0000256" key="1">
    <source>
        <dbReference type="ARBA" id="ARBA00023172"/>
    </source>
</evidence>
<keyword evidence="1" id="KW-0233">DNA recombination</keyword>
<reference evidence="3 4" key="1">
    <citation type="submission" date="2019-07" db="EMBL/GenBank/DDBJ databases">
        <title>New species of Amycolatopsis and Streptomyces.</title>
        <authorList>
            <person name="Duangmal K."/>
            <person name="Teo W.F.A."/>
            <person name="Lipun K."/>
        </authorList>
    </citation>
    <scope>NUCLEOTIDE SEQUENCE [LARGE SCALE GENOMIC DNA]</scope>
    <source>
        <strain evidence="3 4">TISTR 2346</strain>
    </source>
</reference>
<dbReference type="GO" id="GO:0003677">
    <property type="term" value="F:DNA binding"/>
    <property type="evidence" value="ECO:0007669"/>
    <property type="project" value="InterPro"/>
</dbReference>
<dbReference type="GO" id="GO:0015074">
    <property type="term" value="P:DNA integration"/>
    <property type="evidence" value="ECO:0007669"/>
    <property type="project" value="InterPro"/>
</dbReference>
<dbReference type="SUPFAM" id="SSF56349">
    <property type="entry name" value="DNA breaking-rejoining enzymes"/>
    <property type="match status" value="1"/>
</dbReference>
<protein>
    <recommendedName>
        <fullName evidence="5">Integrase</fullName>
    </recommendedName>
</protein>